<proteinExistence type="predicted"/>
<reference evidence="1 2" key="1">
    <citation type="submission" date="2023-05" db="EMBL/GenBank/DDBJ databases">
        <title>B98-5 Cell Line De Novo Hybrid Assembly: An Optical Mapping Approach.</title>
        <authorList>
            <person name="Kananen K."/>
            <person name="Auerbach J.A."/>
            <person name="Kautto E."/>
            <person name="Blachly J.S."/>
        </authorList>
    </citation>
    <scope>NUCLEOTIDE SEQUENCE [LARGE SCALE GENOMIC DNA]</scope>
    <source>
        <strain evidence="1">B95-8</strain>
        <tissue evidence="1">Cell line</tissue>
    </source>
</reference>
<sequence>MATNFLVHEKTWFDKFKYDNAERNFYEETKGPVAGVSHQENGASVILCDIARARENTQKSLAGNLSPGASSGPNGDHSELLVRISSLKWRTIACAEQCRNCSRPSPSWRPS</sequence>
<keyword evidence="2" id="KW-1185">Reference proteome</keyword>
<keyword evidence="1" id="KW-0648">Protein biosynthesis</keyword>
<keyword evidence="1" id="KW-0251">Elongation factor</keyword>
<gene>
    <name evidence="1" type="primary">EEF1D_5</name>
    <name evidence="1" type="ORF">P7K49_025395</name>
</gene>
<dbReference type="EMBL" id="JASSZA010000012">
    <property type="protein sequence ID" value="KAK2096361.1"/>
    <property type="molecule type" value="Genomic_DNA"/>
</dbReference>
<protein>
    <submittedName>
        <fullName evidence="1">Elongation factor 1-delta</fullName>
    </submittedName>
</protein>
<dbReference type="Proteomes" id="UP001266305">
    <property type="component" value="Unassembled WGS sequence"/>
</dbReference>
<organism evidence="1 2">
    <name type="scientific">Saguinus oedipus</name>
    <name type="common">Cotton-top tamarin</name>
    <name type="synonym">Oedipomidas oedipus</name>
    <dbReference type="NCBI Taxonomy" id="9490"/>
    <lineage>
        <taxon>Eukaryota</taxon>
        <taxon>Metazoa</taxon>
        <taxon>Chordata</taxon>
        <taxon>Craniata</taxon>
        <taxon>Vertebrata</taxon>
        <taxon>Euteleostomi</taxon>
        <taxon>Mammalia</taxon>
        <taxon>Eutheria</taxon>
        <taxon>Euarchontoglires</taxon>
        <taxon>Primates</taxon>
        <taxon>Haplorrhini</taxon>
        <taxon>Platyrrhini</taxon>
        <taxon>Cebidae</taxon>
        <taxon>Callitrichinae</taxon>
        <taxon>Saguinus</taxon>
    </lineage>
</organism>
<evidence type="ECO:0000313" key="2">
    <source>
        <dbReference type="Proteomes" id="UP001266305"/>
    </source>
</evidence>
<comment type="caution">
    <text evidence="1">The sequence shown here is derived from an EMBL/GenBank/DDBJ whole genome shotgun (WGS) entry which is preliminary data.</text>
</comment>
<evidence type="ECO:0000313" key="1">
    <source>
        <dbReference type="EMBL" id="KAK2096361.1"/>
    </source>
</evidence>
<name>A0ABQ9UH37_SAGOE</name>
<dbReference type="GO" id="GO:0003746">
    <property type="term" value="F:translation elongation factor activity"/>
    <property type="evidence" value="ECO:0007669"/>
    <property type="project" value="UniProtKB-KW"/>
</dbReference>
<accession>A0ABQ9UH37</accession>